<dbReference type="Pfam" id="PF03143">
    <property type="entry name" value="GTP_EFTU_D3"/>
    <property type="match status" value="1"/>
</dbReference>
<dbReference type="InterPro" id="IPR004541">
    <property type="entry name" value="Transl_elong_EFTu/EF1A_bac/org"/>
</dbReference>
<evidence type="ECO:0000256" key="5">
    <source>
        <dbReference type="ARBA" id="ARBA00022801"/>
    </source>
</evidence>
<dbReference type="EMBL" id="BMOI01000003">
    <property type="protein sequence ID" value="GGK93753.1"/>
    <property type="molecule type" value="Genomic_DNA"/>
</dbReference>
<feature type="binding site" evidence="10">
    <location>
        <position position="26"/>
    </location>
    <ligand>
        <name>Mg(2+)</name>
        <dbReference type="ChEBI" id="CHEBI:18420"/>
    </ligand>
</feature>
<dbReference type="SUPFAM" id="SSF50447">
    <property type="entry name" value="Translation proteins"/>
    <property type="match status" value="1"/>
</dbReference>
<evidence type="ECO:0000256" key="3">
    <source>
        <dbReference type="ARBA" id="ARBA00022741"/>
    </source>
</evidence>
<dbReference type="InterPro" id="IPR009001">
    <property type="entry name" value="Transl_elong_EF1A/Init_IF2_C"/>
</dbReference>
<accession>A0A8H9G6X7</accession>
<dbReference type="FunFam" id="3.40.50.300:FF:000003">
    <property type="entry name" value="Elongation factor Tu"/>
    <property type="match status" value="1"/>
</dbReference>
<keyword evidence="6 10" id="KW-0460">Magnesium</keyword>
<dbReference type="Proteomes" id="UP000648535">
    <property type="component" value="Unassembled WGS sequence"/>
</dbReference>
<sequence length="395" mass="43526">MAKAKFERTKPHVNIGTIGHVDHGKTTLTAAITKVLHDQYPDLNEARDFAQIDNAPEERQRGITINISHVEYQTEKRHYAHVDAPGHADYVKNMITGAAQMDGAILVVAATDGPMPQTREHVLLARQVGVPYIVVALNKSDMVDDEEILELVELEVRELLGSQEFDEDAPVVQVSAVGALNGEEKWVKSVQDLMAAVDENVPDPVRATDQPFLMPIEDVFTITGRGTVITGRVERGTLNVNEEVEIVGIRPTQKTTVTGIEMFRKLLDSAEAGDNAGLLLRGLKREDVERGQVVVKPGTVTPHTNFEANAYILTKDEGGRHNPFYANYRPQFYFRTTDVTGVITLDEGTEMVMPGDTVHMSVELIQPIAMEEGLRFAIREGGRTVGAGTVEKINK</sequence>
<evidence type="ECO:0000313" key="15">
    <source>
        <dbReference type="Proteomes" id="UP000746584"/>
    </source>
</evidence>
<feature type="binding site" evidence="10">
    <location>
        <begin position="19"/>
        <end position="26"/>
    </location>
    <ligand>
        <name>GTP</name>
        <dbReference type="ChEBI" id="CHEBI:37565"/>
    </ligand>
</feature>
<feature type="binding site" evidence="10">
    <location>
        <begin position="83"/>
        <end position="87"/>
    </location>
    <ligand>
        <name>GTP</name>
        <dbReference type="ChEBI" id="CHEBI:37565"/>
    </ligand>
</feature>
<evidence type="ECO:0000313" key="12">
    <source>
        <dbReference type="EMBL" id="GGK93753.1"/>
    </source>
</evidence>
<dbReference type="InterPro" id="IPR009000">
    <property type="entry name" value="Transl_B-barrel_sf"/>
</dbReference>
<feature type="binding site" evidence="10">
    <location>
        <begin position="138"/>
        <end position="141"/>
    </location>
    <ligand>
        <name>GTP</name>
        <dbReference type="ChEBI" id="CHEBI:37565"/>
    </ligand>
</feature>
<dbReference type="PANTHER" id="PTHR43721:SF22">
    <property type="entry name" value="ELONGATION FACTOR TU, MITOCHONDRIAL"/>
    <property type="match status" value="1"/>
</dbReference>
<dbReference type="GO" id="GO:0005829">
    <property type="term" value="C:cytosol"/>
    <property type="evidence" value="ECO:0007669"/>
    <property type="project" value="TreeGrafter"/>
</dbReference>
<evidence type="ECO:0000313" key="14">
    <source>
        <dbReference type="Proteomes" id="UP000648535"/>
    </source>
</evidence>
<dbReference type="AlphaFoldDB" id="A0A8H9G6X7"/>
<dbReference type="EMBL" id="JAFBCG010000001">
    <property type="protein sequence ID" value="MBM7803075.1"/>
    <property type="molecule type" value="Genomic_DNA"/>
</dbReference>
<dbReference type="GO" id="GO:0003924">
    <property type="term" value="F:GTPase activity"/>
    <property type="evidence" value="ECO:0007669"/>
    <property type="project" value="UniProtKB-UniRule"/>
</dbReference>
<evidence type="ECO:0000256" key="9">
    <source>
        <dbReference type="ARBA" id="ARBA00029554"/>
    </source>
</evidence>
<keyword evidence="5 10" id="KW-0378">Hydrolase</keyword>
<dbReference type="InterPro" id="IPR027417">
    <property type="entry name" value="P-loop_NTPase"/>
</dbReference>
<comment type="catalytic activity">
    <reaction evidence="10">
        <text>GTP + H2O = GDP + phosphate + H(+)</text>
        <dbReference type="Rhea" id="RHEA:19669"/>
        <dbReference type="ChEBI" id="CHEBI:15377"/>
        <dbReference type="ChEBI" id="CHEBI:15378"/>
        <dbReference type="ChEBI" id="CHEBI:37565"/>
        <dbReference type="ChEBI" id="CHEBI:43474"/>
        <dbReference type="ChEBI" id="CHEBI:58189"/>
        <dbReference type="EC" id="3.6.5.3"/>
    </reaction>
</comment>
<evidence type="ECO:0000313" key="13">
    <source>
        <dbReference type="EMBL" id="MBM7803075.1"/>
    </source>
</evidence>
<dbReference type="NCBIfam" id="NF000766">
    <property type="entry name" value="PRK00049.1"/>
    <property type="match status" value="1"/>
</dbReference>
<dbReference type="CDD" id="cd03707">
    <property type="entry name" value="EFTU_III"/>
    <property type="match status" value="1"/>
</dbReference>
<comment type="caution">
    <text evidence="12">The sequence shown here is derived from an EMBL/GenBank/DDBJ whole genome shotgun (WGS) entry which is preliminary data.</text>
</comment>
<comment type="subunit">
    <text evidence="10">Monomer.</text>
</comment>
<feature type="domain" description="Tr-type G" evidence="11">
    <location>
        <begin position="10"/>
        <end position="205"/>
    </location>
</feature>
<name>A0A8H9G6X7_9MICO</name>
<proteinExistence type="inferred from homology"/>
<evidence type="ECO:0000256" key="4">
    <source>
        <dbReference type="ARBA" id="ARBA00022768"/>
    </source>
</evidence>
<comment type="function">
    <text evidence="10">GTP hydrolase that promotes the GTP-dependent binding of aminoacyl-tRNA to the A-site of ribosomes during protein biosynthesis.</text>
</comment>
<dbReference type="InterPro" id="IPR004161">
    <property type="entry name" value="EFTu-like_2"/>
</dbReference>
<dbReference type="InterPro" id="IPR031157">
    <property type="entry name" value="G_TR_CS"/>
</dbReference>
<reference evidence="12" key="1">
    <citation type="journal article" date="2014" name="Int. J. Syst. Evol. Microbiol.">
        <title>Complete genome sequence of Corynebacterium casei LMG S-19264T (=DSM 44701T), isolated from a smear-ripened cheese.</title>
        <authorList>
            <consortium name="US DOE Joint Genome Institute (JGI-PGF)"/>
            <person name="Walter F."/>
            <person name="Albersmeier A."/>
            <person name="Kalinowski J."/>
            <person name="Ruckert C."/>
        </authorList>
    </citation>
    <scope>NUCLEOTIDE SEQUENCE</scope>
    <source>
        <strain evidence="12">JCM 1480</strain>
    </source>
</reference>
<dbReference type="PANTHER" id="PTHR43721">
    <property type="entry name" value="ELONGATION FACTOR TU-RELATED"/>
    <property type="match status" value="1"/>
</dbReference>
<dbReference type="NCBIfam" id="NF009372">
    <property type="entry name" value="PRK12735.1"/>
    <property type="match status" value="1"/>
</dbReference>
<comment type="subcellular location">
    <subcellularLocation>
        <location evidence="10">Cytoplasm</location>
    </subcellularLocation>
</comment>
<dbReference type="HAMAP" id="MF_00118_B">
    <property type="entry name" value="EF_Tu_B"/>
    <property type="match status" value="1"/>
</dbReference>
<dbReference type="SUPFAM" id="SSF52540">
    <property type="entry name" value="P-loop containing nucleoside triphosphate hydrolases"/>
    <property type="match status" value="1"/>
</dbReference>
<dbReference type="InterPro" id="IPR033720">
    <property type="entry name" value="EFTU_2"/>
</dbReference>
<dbReference type="PRINTS" id="PR00315">
    <property type="entry name" value="ELONGATNFCT"/>
</dbReference>
<dbReference type="Pfam" id="PF03144">
    <property type="entry name" value="GTP_EFTU_D2"/>
    <property type="match status" value="1"/>
</dbReference>
<comment type="similarity">
    <text evidence="1 10">Belongs to the TRAFAC class translation factor GTPase superfamily. Classic translation factor GTPase family. EF-Tu/EF-1A subfamily.</text>
</comment>
<evidence type="ECO:0000256" key="6">
    <source>
        <dbReference type="ARBA" id="ARBA00022842"/>
    </source>
</evidence>
<dbReference type="Pfam" id="PF00009">
    <property type="entry name" value="GTP_EFTU"/>
    <property type="match status" value="1"/>
</dbReference>
<evidence type="ECO:0000256" key="8">
    <source>
        <dbReference type="ARBA" id="ARBA00023134"/>
    </source>
</evidence>
<organism evidence="12 14">
    <name type="scientific">Curtobacterium luteum</name>
    <dbReference type="NCBI Taxonomy" id="33881"/>
    <lineage>
        <taxon>Bacteria</taxon>
        <taxon>Bacillati</taxon>
        <taxon>Actinomycetota</taxon>
        <taxon>Actinomycetes</taxon>
        <taxon>Micrococcales</taxon>
        <taxon>Microbacteriaceae</taxon>
        <taxon>Curtobacterium</taxon>
    </lineage>
</organism>
<reference evidence="12" key="2">
    <citation type="submission" date="2020-09" db="EMBL/GenBank/DDBJ databases">
        <authorList>
            <person name="Sun Q."/>
            <person name="Ohkuma M."/>
        </authorList>
    </citation>
    <scope>NUCLEOTIDE SEQUENCE</scope>
    <source>
        <strain evidence="12">JCM 1480</strain>
    </source>
</reference>
<dbReference type="InterPro" id="IPR041709">
    <property type="entry name" value="EF-Tu_GTP-bd"/>
</dbReference>
<evidence type="ECO:0000256" key="7">
    <source>
        <dbReference type="ARBA" id="ARBA00022917"/>
    </source>
</evidence>
<dbReference type="GO" id="GO:0000287">
    <property type="term" value="F:magnesium ion binding"/>
    <property type="evidence" value="ECO:0007669"/>
    <property type="project" value="UniProtKB-UniRule"/>
</dbReference>
<dbReference type="Gene3D" id="3.40.50.300">
    <property type="entry name" value="P-loop containing nucleotide triphosphate hydrolases"/>
    <property type="match status" value="1"/>
</dbReference>
<dbReference type="CDD" id="cd03697">
    <property type="entry name" value="EFTU_II"/>
    <property type="match status" value="1"/>
</dbReference>
<dbReference type="Gene3D" id="2.40.30.10">
    <property type="entry name" value="Translation factors"/>
    <property type="match status" value="2"/>
</dbReference>
<keyword evidence="7 10" id="KW-0648">Protein biosynthesis</keyword>
<keyword evidence="8 10" id="KW-0342">GTP-binding</keyword>
<keyword evidence="3 10" id="KW-0547">Nucleotide-binding</keyword>
<dbReference type="NCBIfam" id="TIGR00231">
    <property type="entry name" value="small_GTP"/>
    <property type="match status" value="1"/>
</dbReference>
<keyword evidence="10" id="KW-0479">Metal-binding</keyword>
<dbReference type="PROSITE" id="PS51722">
    <property type="entry name" value="G_TR_2"/>
    <property type="match status" value="1"/>
</dbReference>
<evidence type="ECO:0000256" key="2">
    <source>
        <dbReference type="ARBA" id="ARBA00022490"/>
    </source>
</evidence>
<evidence type="ECO:0000256" key="10">
    <source>
        <dbReference type="HAMAP-Rule" id="MF_00118"/>
    </source>
</evidence>
<dbReference type="InterPro" id="IPR005225">
    <property type="entry name" value="Small_GTP-bd"/>
</dbReference>
<protein>
    <recommendedName>
        <fullName evidence="9 10">Elongation factor Tu</fullName>
        <shortName evidence="10">EF-Tu</shortName>
        <ecNumber evidence="10">3.6.5.3</ecNumber>
    </recommendedName>
</protein>
<keyword evidence="15" id="KW-1185">Reference proteome</keyword>
<dbReference type="InterPro" id="IPR050055">
    <property type="entry name" value="EF-Tu_GTPase"/>
</dbReference>
<dbReference type="InterPro" id="IPR004160">
    <property type="entry name" value="Transl_elong_EFTu/EF1A_C"/>
</dbReference>
<reference evidence="13 15" key="3">
    <citation type="submission" date="2021-01" db="EMBL/GenBank/DDBJ databases">
        <title>Sequencing the genomes of 1000 actinobacteria strains.</title>
        <authorList>
            <person name="Klenk H.-P."/>
        </authorList>
    </citation>
    <scope>NUCLEOTIDE SEQUENCE [LARGE SCALE GENOMIC DNA]</scope>
    <source>
        <strain evidence="13 15">DSM 20542</strain>
    </source>
</reference>
<keyword evidence="4 10" id="KW-0251">Elongation factor</keyword>
<dbReference type="SUPFAM" id="SSF50465">
    <property type="entry name" value="EF-Tu/eEF-1alpha/eIF2-gamma C-terminal domain"/>
    <property type="match status" value="1"/>
</dbReference>
<dbReference type="RefSeq" id="WP_022903292.1">
    <property type="nucleotide sequence ID" value="NZ_BMOI01000003.1"/>
</dbReference>
<dbReference type="CDD" id="cd01884">
    <property type="entry name" value="EF_Tu"/>
    <property type="match status" value="1"/>
</dbReference>
<dbReference type="GO" id="GO:0003746">
    <property type="term" value="F:translation elongation factor activity"/>
    <property type="evidence" value="ECO:0007669"/>
    <property type="project" value="UniProtKB-UniRule"/>
</dbReference>
<dbReference type="GO" id="GO:0005525">
    <property type="term" value="F:GTP binding"/>
    <property type="evidence" value="ECO:0007669"/>
    <property type="project" value="UniProtKB-UniRule"/>
</dbReference>
<dbReference type="PROSITE" id="PS00301">
    <property type="entry name" value="G_TR_1"/>
    <property type="match status" value="1"/>
</dbReference>
<gene>
    <name evidence="10 12" type="primary">tuf</name>
    <name evidence="12" type="ORF">GCM10009769_09840</name>
    <name evidence="13" type="ORF">JOE58_002326</name>
</gene>
<dbReference type="EC" id="3.6.5.3" evidence="10"/>
<dbReference type="FunFam" id="2.40.30.10:FF:000001">
    <property type="entry name" value="Elongation factor Tu"/>
    <property type="match status" value="1"/>
</dbReference>
<dbReference type="Proteomes" id="UP000746584">
    <property type="component" value="Unassembled WGS sequence"/>
</dbReference>
<evidence type="ECO:0000259" key="11">
    <source>
        <dbReference type="PROSITE" id="PS51722"/>
    </source>
</evidence>
<keyword evidence="2 10" id="KW-0963">Cytoplasm</keyword>
<dbReference type="NCBIfam" id="NF009373">
    <property type="entry name" value="PRK12736.1"/>
    <property type="match status" value="1"/>
</dbReference>
<dbReference type="NCBIfam" id="TIGR00485">
    <property type="entry name" value="EF-Tu"/>
    <property type="match status" value="1"/>
</dbReference>
<dbReference type="InterPro" id="IPR000795">
    <property type="entry name" value="T_Tr_GTP-bd_dom"/>
</dbReference>
<evidence type="ECO:0000256" key="1">
    <source>
        <dbReference type="ARBA" id="ARBA00007249"/>
    </source>
</evidence>